<evidence type="ECO:0000256" key="2">
    <source>
        <dbReference type="ARBA" id="ARBA00004752"/>
    </source>
</evidence>
<keyword evidence="7 14" id="KW-0547">Nucleotide-binding</keyword>
<feature type="domain" description="Mur ligase C-terminal" evidence="16">
    <location>
        <begin position="330"/>
        <end position="457"/>
    </location>
</feature>
<dbReference type="InterPro" id="IPR036615">
    <property type="entry name" value="Mur_ligase_C_dom_sf"/>
</dbReference>
<dbReference type="EC" id="6.3.2.8" evidence="3 14"/>
<feature type="binding site" evidence="14">
    <location>
        <begin position="115"/>
        <end position="121"/>
    </location>
    <ligand>
        <name>ATP</name>
        <dbReference type="ChEBI" id="CHEBI:30616"/>
    </ligand>
</feature>
<dbReference type="PANTHER" id="PTHR43445:SF3">
    <property type="entry name" value="UDP-N-ACETYLMURAMATE--L-ALANINE LIGASE"/>
    <property type="match status" value="1"/>
</dbReference>
<dbReference type="SUPFAM" id="SSF53244">
    <property type="entry name" value="MurD-like peptide ligases, peptide-binding domain"/>
    <property type="match status" value="1"/>
</dbReference>
<dbReference type="HAMAP" id="MF_00046">
    <property type="entry name" value="MurC"/>
    <property type="match status" value="1"/>
</dbReference>
<evidence type="ECO:0000259" key="16">
    <source>
        <dbReference type="Pfam" id="PF02875"/>
    </source>
</evidence>
<evidence type="ECO:0000256" key="9">
    <source>
        <dbReference type="ARBA" id="ARBA00022960"/>
    </source>
</evidence>
<keyword evidence="12 14" id="KW-0961">Cell wall biogenesis/degradation</keyword>
<keyword evidence="19" id="KW-1185">Reference proteome</keyword>
<evidence type="ECO:0000256" key="7">
    <source>
        <dbReference type="ARBA" id="ARBA00022741"/>
    </source>
</evidence>
<dbReference type="InterPro" id="IPR000713">
    <property type="entry name" value="Mur_ligase_N"/>
</dbReference>
<dbReference type="Gene3D" id="3.40.1190.10">
    <property type="entry name" value="Mur-like, catalytic domain"/>
    <property type="match status" value="1"/>
</dbReference>
<keyword evidence="9 14" id="KW-0133">Cell shape</keyword>
<evidence type="ECO:0000256" key="8">
    <source>
        <dbReference type="ARBA" id="ARBA00022840"/>
    </source>
</evidence>
<dbReference type="InterPro" id="IPR036565">
    <property type="entry name" value="Mur-like_cat_sf"/>
</dbReference>
<dbReference type="Proteomes" id="UP001210231">
    <property type="component" value="Unassembled WGS sequence"/>
</dbReference>
<evidence type="ECO:0000259" key="17">
    <source>
        <dbReference type="Pfam" id="PF08245"/>
    </source>
</evidence>
<dbReference type="SUPFAM" id="SSF51984">
    <property type="entry name" value="MurCD N-terminal domain"/>
    <property type="match status" value="1"/>
</dbReference>
<dbReference type="EMBL" id="JAQGEF010000002">
    <property type="protein sequence ID" value="MDA3613662.1"/>
    <property type="molecule type" value="Genomic_DNA"/>
</dbReference>
<comment type="function">
    <text evidence="14">Cell wall formation.</text>
</comment>
<dbReference type="PANTHER" id="PTHR43445">
    <property type="entry name" value="UDP-N-ACETYLMURAMATE--L-ALANINE LIGASE-RELATED"/>
    <property type="match status" value="1"/>
</dbReference>
<keyword evidence="10 14" id="KW-0573">Peptidoglycan synthesis</keyword>
<evidence type="ECO:0000256" key="12">
    <source>
        <dbReference type="ARBA" id="ARBA00023316"/>
    </source>
</evidence>
<evidence type="ECO:0000256" key="3">
    <source>
        <dbReference type="ARBA" id="ARBA00012211"/>
    </source>
</evidence>
<dbReference type="RefSeq" id="WP_407029990.1">
    <property type="nucleotide sequence ID" value="NZ_JAQGEF010000002.1"/>
</dbReference>
<organism evidence="18 19">
    <name type="scientific">Polluticaenibacter yanchengensis</name>
    <dbReference type="NCBI Taxonomy" id="3014562"/>
    <lineage>
        <taxon>Bacteria</taxon>
        <taxon>Pseudomonadati</taxon>
        <taxon>Bacteroidota</taxon>
        <taxon>Chitinophagia</taxon>
        <taxon>Chitinophagales</taxon>
        <taxon>Chitinophagaceae</taxon>
        <taxon>Polluticaenibacter</taxon>
    </lineage>
</organism>
<evidence type="ECO:0000313" key="19">
    <source>
        <dbReference type="Proteomes" id="UP001210231"/>
    </source>
</evidence>
<evidence type="ECO:0000313" key="18">
    <source>
        <dbReference type="EMBL" id="MDA3613662.1"/>
    </source>
</evidence>
<gene>
    <name evidence="14 18" type="primary">murC</name>
    <name evidence="18" type="ORF">O3P16_02495</name>
</gene>
<dbReference type="InterPro" id="IPR005758">
    <property type="entry name" value="UDP-N-AcMur_Ala_ligase_MurC"/>
</dbReference>
<dbReference type="GO" id="GO:0008763">
    <property type="term" value="F:UDP-N-acetylmuramate-L-alanine ligase activity"/>
    <property type="evidence" value="ECO:0007669"/>
    <property type="project" value="UniProtKB-EC"/>
</dbReference>
<comment type="pathway">
    <text evidence="2 14">Cell wall biogenesis; peptidoglycan biosynthesis.</text>
</comment>
<evidence type="ECO:0000256" key="1">
    <source>
        <dbReference type="ARBA" id="ARBA00004496"/>
    </source>
</evidence>
<reference evidence="18 19" key="1">
    <citation type="submission" date="2022-12" db="EMBL/GenBank/DDBJ databases">
        <title>Chitinophagaceae gen. sp. nov., a new member of the family Chitinophagaceae, isolated from soil in a chemical factory.</title>
        <authorList>
            <person name="Ke Z."/>
        </authorList>
    </citation>
    <scope>NUCLEOTIDE SEQUENCE [LARGE SCALE GENOMIC DNA]</scope>
    <source>
        <strain evidence="18 19">LY-5</strain>
    </source>
</reference>
<name>A0ABT4UH47_9BACT</name>
<comment type="subcellular location">
    <subcellularLocation>
        <location evidence="1 14">Cytoplasm</location>
    </subcellularLocation>
</comment>
<dbReference type="Gene3D" id="3.40.50.720">
    <property type="entry name" value="NAD(P)-binding Rossmann-like Domain"/>
    <property type="match status" value="1"/>
</dbReference>
<protein>
    <recommendedName>
        <fullName evidence="3 14">UDP-N-acetylmuramate--L-alanine ligase</fullName>
        <ecNumber evidence="3 14">6.3.2.8</ecNumber>
    </recommendedName>
    <alternativeName>
        <fullName evidence="14">UDP-N-acetylmuramoyl-L-alanine synthetase</fullName>
    </alternativeName>
</protein>
<keyword evidence="5 14" id="KW-0436">Ligase</keyword>
<comment type="catalytic activity">
    <reaction evidence="13 14">
        <text>UDP-N-acetyl-alpha-D-muramate + L-alanine + ATP = UDP-N-acetyl-alpha-D-muramoyl-L-alanine + ADP + phosphate + H(+)</text>
        <dbReference type="Rhea" id="RHEA:23372"/>
        <dbReference type="ChEBI" id="CHEBI:15378"/>
        <dbReference type="ChEBI" id="CHEBI:30616"/>
        <dbReference type="ChEBI" id="CHEBI:43474"/>
        <dbReference type="ChEBI" id="CHEBI:57972"/>
        <dbReference type="ChEBI" id="CHEBI:70757"/>
        <dbReference type="ChEBI" id="CHEBI:83898"/>
        <dbReference type="ChEBI" id="CHEBI:456216"/>
        <dbReference type="EC" id="6.3.2.8"/>
    </reaction>
</comment>
<dbReference type="InterPro" id="IPR013221">
    <property type="entry name" value="Mur_ligase_cen"/>
</dbReference>
<evidence type="ECO:0000256" key="14">
    <source>
        <dbReference type="HAMAP-Rule" id="MF_00046"/>
    </source>
</evidence>
<evidence type="ECO:0000256" key="4">
    <source>
        <dbReference type="ARBA" id="ARBA00022490"/>
    </source>
</evidence>
<evidence type="ECO:0000256" key="5">
    <source>
        <dbReference type="ARBA" id="ARBA00022598"/>
    </source>
</evidence>
<dbReference type="Gene3D" id="3.90.190.20">
    <property type="entry name" value="Mur ligase, C-terminal domain"/>
    <property type="match status" value="1"/>
</dbReference>
<accession>A0ABT4UH47</accession>
<comment type="caution">
    <text evidence="18">The sequence shown here is derived from an EMBL/GenBank/DDBJ whole genome shotgun (WGS) entry which is preliminary data.</text>
</comment>
<feature type="domain" description="Mur ligase N-terminal catalytic" evidence="15">
    <location>
        <begin position="9"/>
        <end position="105"/>
    </location>
</feature>
<comment type="similarity">
    <text evidence="14">Belongs to the MurCDEF family.</text>
</comment>
<proteinExistence type="inferred from homology"/>
<keyword evidence="8 14" id="KW-0067">ATP-binding</keyword>
<evidence type="ECO:0000256" key="6">
    <source>
        <dbReference type="ARBA" id="ARBA00022618"/>
    </source>
</evidence>
<keyword evidence="4 14" id="KW-0963">Cytoplasm</keyword>
<feature type="domain" description="Mur ligase central" evidence="17">
    <location>
        <begin position="113"/>
        <end position="307"/>
    </location>
</feature>
<dbReference type="Pfam" id="PF01225">
    <property type="entry name" value="Mur_ligase"/>
    <property type="match status" value="1"/>
</dbReference>
<keyword evidence="6 14" id="KW-0132">Cell division</keyword>
<evidence type="ECO:0000256" key="13">
    <source>
        <dbReference type="ARBA" id="ARBA00047833"/>
    </source>
</evidence>
<evidence type="ECO:0000256" key="11">
    <source>
        <dbReference type="ARBA" id="ARBA00023306"/>
    </source>
</evidence>
<keyword evidence="11 14" id="KW-0131">Cell cycle</keyword>
<dbReference type="Pfam" id="PF08245">
    <property type="entry name" value="Mur_ligase_M"/>
    <property type="match status" value="1"/>
</dbReference>
<dbReference type="InterPro" id="IPR050061">
    <property type="entry name" value="MurCDEF_pg_biosynth"/>
</dbReference>
<dbReference type="SUPFAM" id="SSF53623">
    <property type="entry name" value="MurD-like peptide ligases, catalytic domain"/>
    <property type="match status" value="1"/>
</dbReference>
<sequence>MKALQNIKRIYFIGIGGIGMSAIARYFNEKATVVSGYDKTRTALCEVLEQEGMMIHYTDDIALLDKDADLVVYTPAIPKDHTELNWYRDNGYEVVKRSDVLQIISEGTFNICIAGTHGKTTTTGMVGHLLKATGYGCNAFIGGIAVNYNSNFWSSEKNVAVIEADEFDRSFLKLSPDIAIITAMDPDHLDIYGDTSTFQEAFKLFAGRVKPSGILIRHQKLKQLNEIEIKRQLTYELENEEAICYNNSCGHDHDDHDAPDVYAENIRFEHGAYIFDATISHVTYENLELNIGGLHNIENMLSAITVATMLGIDKEKISEAVAGFRGIKRRFEYIFKKVEDETLKQIYIDDYAHHPEELRALLKSAKHLFPGMKCKIIFQPHLFTRTRDFAPGFAEVLNMADEVVLLPIYPARELPIEGVNSEMLLKGIGDKAKVLTKEEALKDIKATDKLIITAGAGDIDTLVGKIKEILSKG</sequence>
<dbReference type="Pfam" id="PF02875">
    <property type="entry name" value="Mur_ligase_C"/>
    <property type="match status" value="1"/>
</dbReference>
<dbReference type="NCBIfam" id="TIGR01082">
    <property type="entry name" value="murC"/>
    <property type="match status" value="1"/>
</dbReference>
<evidence type="ECO:0000256" key="10">
    <source>
        <dbReference type="ARBA" id="ARBA00022984"/>
    </source>
</evidence>
<dbReference type="InterPro" id="IPR004101">
    <property type="entry name" value="Mur_ligase_C"/>
</dbReference>
<evidence type="ECO:0000259" key="15">
    <source>
        <dbReference type="Pfam" id="PF01225"/>
    </source>
</evidence>